<dbReference type="Pfam" id="PF00135">
    <property type="entry name" value="COesterase"/>
    <property type="match status" value="1"/>
</dbReference>
<dbReference type="GO" id="GO:0005615">
    <property type="term" value="C:extracellular space"/>
    <property type="evidence" value="ECO:0007669"/>
    <property type="project" value="TreeGrafter"/>
</dbReference>
<dbReference type="Proteomes" id="UP001321473">
    <property type="component" value="Unassembled WGS sequence"/>
</dbReference>
<evidence type="ECO:0000313" key="10">
    <source>
        <dbReference type="EMBL" id="KAK8789070.1"/>
    </source>
</evidence>
<evidence type="ECO:0000256" key="4">
    <source>
        <dbReference type="ARBA" id="ARBA00022867"/>
    </source>
</evidence>
<dbReference type="InterPro" id="IPR019819">
    <property type="entry name" value="Carboxylesterase_B_CS"/>
</dbReference>
<reference evidence="10 11" key="1">
    <citation type="journal article" date="2023" name="Arcadia Sci">
        <title>De novo assembly of a long-read Amblyomma americanum tick genome.</title>
        <authorList>
            <person name="Chou S."/>
            <person name="Poskanzer K.E."/>
            <person name="Rollins M."/>
            <person name="Thuy-Boun P.S."/>
        </authorList>
    </citation>
    <scope>NUCLEOTIDE SEQUENCE [LARGE SCALE GENOMIC DNA]</scope>
    <source>
        <strain evidence="10">F_SG_1</strain>
        <tissue evidence="10">Salivary glands</tissue>
    </source>
</reference>
<evidence type="ECO:0000256" key="8">
    <source>
        <dbReference type="RuleBase" id="RU361235"/>
    </source>
</evidence>
<dbReference type="GO" id="GO:0006581">
    <property type="term" value="P:acetylcholine catabolic process"/>
    <property type="evidence" value="ECO:0007669"/>
    <property type="project" value="TreeGrafter"/>
</dbReference>
<dbReference type="GO" id="GO:0019695">
    <property type="term" value="P:choline metabolic process"/>
    <property type="evidence" value="ECO:0007669"/>
    <property type="project" value="TreeGrafter"/>
</dbReference>
<name>A0AAQ4FPC7_AMBAM</name>
<feature type="domain" description="Carboxylesterase type B" evidence="9">
    <location>
        <begin position="27"/>
        <end position="542"/>
    </location>
</feature>
<keyword evidence="4" id="KW-0531">Neurotransmitter degradation</keyword>
<proteinExistence type="inferred from homology"/>
<dbReference type="GO" id="GO:0003990">
    <property type="term" value="F:acetylcholinesterase activity"/>
    <property type="evidence" value="ECO:0007669"/>
    <property type="project" value="UniProtKB-EC"/>
</dbReference>
<evidence type="ECO:0000313" key="11">
    <source>
        <dbReference type="Proteomes" id="UP001321473"/>
    </source>
</evidence>
<evidence type="ECO:0000256" key="6">
    <source>
        <dbReference type="ARBA" id="ARBA00023180"/>
    </source>
</evidence>
<dbReference type="GO" id="GO:0005886">
    <property type="term" value="C:plasma membrane"/>
    <property type="evidence" value="ECO:0007669"/>
    <property type="project" value="TreeGrafter"/>
</dbReference>
<comment type="similarity">
    <text evidence="1 8">Belongs to the type-B carboxylesterase/lipase family.</text>
</comment>
<dbReference type="Gene3D" id="3.40.50.1820">
    <property type="entry name" value="alpha/beta hydrolase"/>
    <property type="match status" value="1"/>
</dbReference>
<keyword evidence="2" id="KW-0719">Serine esterase</keyword>
<dbReference type="InterPro" id="IPR029058">
    <property type="entry name" value="AB_hydrolase_fold"/>
</dbReference>
<evidence type="ECO:0000256" key="7">
    <source>
        <dbReference type="ARBA" id="ARBA00048484"/>
    </source>
</evidence>
<dbReference type="SUPFAM" id="SSF53474">
    <property type="entry name" value="alpha/beta-Hydrolases"/>
    <property type="match status" value="1"/>
</dbReference>
<dbReference type="InterPro" id="IPR019826">
    <property type="entry name" value="Carboxylesterase_B_AS"/>
</dbReference>
<keyword evidence="6" id="KW-0325">Glycoprotein</keyword>
<comment type="catalytic activity">
    <reaction evidence="7">
        <text>acetylcholine + H2O = choline + acetate + H(+)</text>
        <dbReference type="Rhea" id="RHEA:17561"/>
        <dbReference type="ChEBI" id="CHEBI:15354"/>
        <dbReference type="ChEBI" id="CHEBI:15355"/>
        <dbReference type="ChEBI" id="CHEBI:15377"/>
        <dbReference type="ChEBI" id="CHEBI:15378"/>
        <dbReference type="ChEBI" id="CHEBI:30089"/>
        <dbReference type="EC" id="3.1.1.7"/>
    </reaction>
</comment>
<keyword evidence="5" id="KW-1015">Disulfide bond</keyword>
<dbReference type="EMBL" id="JARKHS020000181">
    <property type="protein sequence ID" value="KAK8789070.1"/>
    <property type="molecule type" value="Genomic_DNA"/>
</dbReference>
<dbReference type="EC" id="3.1.1.-" evidence="8"/>
<dbReference type="PROSITE" id="PS00122">
    <property type="entry name" value="CARBOXYLESTERASE_B_1"/>
    <property type="match status" value="1"/>
</dbReference>
<protein>
    <recommendedName>
        <fullName evidence="8">Carboxylic ester hydrolase</fullName>
        <ecNumber evidence="8">3.1.1.-</ecNumber>
    </recommendedName>
</protein>
<evidence type="ECO:0000259" key="9">
    <source>
        <dbReference type="Pfam" id="PF00135"/>
    </source>
</evidence>
<accession>A0AAQ4FPC7</accession>
<dbReference type="InterPro" id="IPR002018">
    <property type="entry name" value="CarbesteraseB"/>
</dbReference>
<dbReference type="PROSITE" id="PS00941">
    <property type="entry name" value="CARBOXYLESTERASE_B_2"/>
    <property type="match status" value="1"/>
</dbReference>
<evidence type="ECO:0000256" key="5">
    <source>
        <dbReference type="ARBA" id="ARBA00023157"/>
    </source>
</evidence>
<dbReference type="AlphaFoldDB" id="A0AAQ4FPC7"/>
<evidence type="ECO:0000256" key="3">
    <source>
        <dbReference type="ARBA" id="ARBA00022801"/>
    </source>
</evidence>
<organism evidence="10 11">
    <name type="scientific">Amblyomma americanum</name>
    <name type="common">Lone star tick</name>
    <dbReference type="NCBI Taxonomy" id="6943"/>
    <lineage>
        <taxon>Eukaryota</taxon>
        <taxon>Metazoa</taxon>
        <taxon>Ecdysozoa</taxon>
        <taxon>Arthropoda</taxon>
        <taxon>Chelicerata</taxon>
        <taxon>Arachnida</taxon>
        <taxon>Acari</taxon>
        <taxon>Parasitiformes</taxon>
        <taxon>Ixodida</taxon>
        <taxon>Ixodoidea</taxon>
        <taxon>Ixodidae</taxon>
        <taxon>Amblyomminae</taxon>
        <taxon>Amblyomma</taxon>
    </lineage>
</organism>
<dbReference type="FunFam" id="3.40.50.1820:FF:000029">
    <property type="entry name" value="Acetylcholinesterase"/>
    <property type="match status" value="1"/>
</dbReference>
<feature type="chain" id="PRO_5042668076" description="Carboxylic ester hydrolase" evidence="8">
    <location>
        <begin position="24"/>
        <end position="549"/>
    </location>
</feature>
<keyword evidence="11" id="KW-1185">Reference proteome</keyword>
<evidence type="ECO:0000256" key="1">
    <source>
        <dbReference type="ARBA" id="ARBA00005964"/>
    </source>
</evidence>
<keyword evidence="8" id="KW-0732">Signal</keyword>
<keyword evidence="3 8" id="KW-0378">Hydrolase</keyword>
<feature type="signal peptide" evidence="8">
    <location>
        <begin position="1"/>
        <end position="23"/>
    </location>
</feature>
<sequence length="549" mass="59564">MAKITGAPLLWAAVLVFVAACYAKRTEEIISTTSGPVQGAVLPSTAGPVRTYLGIPFAEPPVGEQRFKKPRPKKPWKDVLNATLMPPLCPQFHIHFNSFLQVKPSDAMSEDCLFLNVFAPAKADSIPKAVIAYFHGGAFSYAGIGMKMFDASELAARGGVVVVTVAYRLGALGFLNLGTEDAPGNMGLYDQLLAMRWVKANARAFGGDPNAITLMGQSAGAISIGFHLISPLSKRLFRRAIMQSASPFTSSAVSKKDQSVHRAKLLMSHLNCDRDGTRELSLKDAVLCLRSKSSKAILDATSQFTTFGLDGFFPVIGQEFVPEEPASALRHVKLNAEELLTGAYEAEGDAFIRFILKTLLNTDDIGDLRKSQMVILMKTLGASLLRSDPDPIVEKYFSHIAASDGKGAVYAAADLAGHNQFSCPTFYFARGFVRPNTTVYVYEASQGPSSTGLPKWVRPTHADDIVLSLGSILSLAANVSEADESATKMFINMVSTFSRSGVPKVSENTPWPKFNDGEQYMHLSDGGNVVKKRPLQSICNFWNKVEPYE</sequence>
<evidence type="ECO:0000256" key="2">
    <source>
        <dbReference type="ARBA" id="ARBA00022487"/>
    </source>
</evidence>
<dbReference type="PANTHER" id="PTHR43918:SF4">
    <property type="entry name" value="CARBOXYLIC ESTER HYDROLASE"/>
    <property type="match status" value="1"/>
</dbReference>
<gene>
    <name evidence="10" type="ORF">V5799_021152</name>
</gene>
<dbReference type="PANTHER" id="PTHR43918">
    <property type="entry name" value="ACETYLCHOLINESTERASE"/>
    <property type="match status" value="1"/>
</dbReference>
<dbReference type="PROSITE" id="PS51257">
    <property type="entry name" value="PROKAR_LIPOPROTEIN"/>
    <property type="match status" value="1"/>
</dbReference>
<comment type="caution">
    <text evidence="10">The sequence shown here is derived from an EMBL/GenBank/DDBJ whole genome shotgun (WGS) entry which is preliminary data.</text>
</comment>
<dbReference type="InterPro" id="IPR050654">
    <property type="entry name" value="AChE-related_enzymes"/>
</dbReference>